<dbReference type="GO" id="GO:0016491">
    <property type="term" value="F:oxidoreductase activity"/>
    <property type="evidence" value="ECO:0007669"/>
    <property type="project" value="InterPro"/>
</dbReference>
<gene>
    <name evidence="4" type="ORF">SVA_0804</name>
</gene>
<evidence type="ECO:0000256" key="1">
    <source>
        <dbReference type="SAM" id="MobiDB-lite"/>
    </source>
</evidence>
<sequence length="592" mass="65785">MAHSRLLSRAAVVGLALAGCTHLAPPPGAGERLDPATQPKFVHALPNPLAHTLVPDVDRHPGADYYEVRMGETRQDLGLRDPETGRPLLTTVWGYGAAGESPTYPGPTFLARQGRPARVRWESALPRDHLLPVDTSVHCGPYKGGHESHCRPYVRTVVHLHGGHVPDHSDGYPEAWFTPGFAETGPHWTREVYDYPNDQEAATLWYHDHAMGITRLNVYAGLAGFYLVTDENEERLVRDGALPARRYDIPLLIQDRSFRRDGSLAYAGDIEEAEGPAEKRREVRDPITEDRVPSIEPEFFGETILVNGKIWPVLEVEPRRYRLRLLNGSNARFYRLTLSSGQPFHQIGTDGGLLDAPVPRRQLLLSPAERADVVVDFGDPALGGRTVVLRNDAPTPFPDGDPVDPQTTGVVMAFRVTLARSDARDAVLPARLRAPIPRHDTAGATTRQLTLVEEKDDYGRVLPLLGTAAQGGLRWDDAITETPRVGDTEIWSVINATGDAHPIHLHLVQFLILDRQPFDREAFEPGKPKTVKPTGQRTPPPKGDAGWKDTAVMQPGEITRVIARFDLPGLYAWHCHILEHEDHEMMRPYRVK</sequence>
<dbReference type="PANTHER" id="PTHR48267">
    <property type="entry name" value="CUPREDOXIN SUPERFAMILY PROTEIN"/>
    <property type="match status" value="1"/>
</dbReference>
<dbReference type="PANTHER" id="PTHR48267:SF1">
    <property type="entry name" value="BILIRUBIN OXIDASE"/>
    <property type="match status" value="1"/>
</dbReference>
<dbReference type="Proteomes" id="UP000218899">
    <property type="component" value="Chromosome"/>
</dbReference>
<dbReference type="Pfam" id="PF07731">
    <property type="entry name" value="Cu-oxidase_2"/>
    <property type="match status" value="1"/>
</dbReference>
<dbReference type="KEGG" id="sva:SVA_0804"/>
<dbReference type="AlphaFoldDB" id="A0A1B4V1R4"/>
<dbReference type="InterPro" id="IPR008972">
    <property type="entry name" value="Cupredoxin"/>
</dbReference>
<dbReference type="EMBL" id="AP014936">
    <property type="protein sequence ID" value="BAU47383.1"/>
    <property type="molecule type" value="Genomic_DNA"/>
</dbReference>
<evidence type="ECO:0000259" key="2">
    <source>
        <dbReference type="Pfam" id="PF07731"/>
    </source>
</evidence>
<protein>
    <submittedName>
        <fullName evidence="4">Copper oxidase</fullName>
    </submittedName>
</protein>
<dbReference type="InterPro" id="IPR045087">
    <property type="entry name" value="Cu-oxidase_fam"/>
</dbReference>
<dbReference type="GO" id="GO:0005507">
    <property type="term" value="F:copper ion binding"/>
    <property type="evidence" value="ECO:0007669"/>
    <property type="project" value="InterPro"/>
</dbReference>
<dbReference type="Pfam" id="PF07732">
    <property type="entry name" value="Cu-oxidase_3"/>
    <property type="match status" value="1"/>
</dbReference>
<accession>A0A1B4V1R4</accession>
<dbReference type="CDD" id="cd13891">
    <property type="entry name" value="CuRO_3_CotA_like"/>
    <property type="match status" value="1"/>
</dbReference>
<feature type="domain" description="Plastocyanin-like" evidence="2">
    <location>
        <begin position="474"/>
        <end position="591"/>
    </location>
</feature>
<dbReference type="CDD" id="cd13868">
    <property type="entry name" value="CuRO_2_CotA_like"/>
    <property type="match status" value="1"/>
</dbReference>
<dbReference type="OrthoDB" id="9757546at2"/>
<reference evidence="4 5" key="1">
    <citation type="submission" date="2015-08" db="EMBL/GenBank/DDBJ databases">
        <title>Complete genome sequence of Sulfurifustis variabilis.</title>
        <authorList>
            <person name="Miura A."/>
            <person name="Kojima H."/>
            <person name="Fukui M."/>
        </authorList>
    </citation>
    <scope>NUCLEOTIDE SEQUENCE [LARGE SCALE GENOMIC DNA]</scope>
    <source>
        <strain evidence="5">skN76</strain>
    </source>
</reference>
<keyword evidence="5" id="KW-1185">Reference proteome</keyword>
<evidence type="ECO:0000313" key="5">
    <source>
        <dbReference type="Proteomes" id="UP000218899"/>
    </source>
</evidence>
<dbReference type="Gene3D" id="2.60.40.420">
    <property type="entry name" value="Cupredoxins - blue copper proteins"/>
    <property type="match status" value="3"/>
</dbReference>
<name>A0A1B4V1R4_9GAMM</name>
<dbReference type="InterPro" id="IPR011706">
    <property type="entry name" value="Cu-oxidase_C"/>
</dbReference>
<evidence type="ECO:0000259" key="3">
    <source>
        <dbReference type="Pfam" id="PF07732"/>
    </source>
</evidence>
<feature type="domain" description="Plastocyanin-like" evidence="3">
    <location>
        <begin position="156"/>
        <end position="232"/>
    </location>
</feature>
<organism evidence="4 5">
    <name type="scientific">Sulfurifustis variabilis</name>
    <dbReference type="NCBI Taxonomy" id="1675686"/>
    <lineage>
        <taxon>Bacteria</taxon>
        <taxon>Pseudomonadati</taxon>
        <taxon>Pseudomonadota</taxon>
        <taxon>Gammaproteobacteria</taxon>
        <taxon>Acidiferrobacterales</taxon>
        <taxon>Acidiferrobacteraceae</taxon>
        <taxon>Sulfurifustis</taxon>
    </lineage>
</organism>
<proteinExistence type="predicted"/>
<dbReference type="InterPro" id="IPR011707">
    <property type="entry name" value="Cu-oxidase-like_N"/>
</dbReference>
<feature type="region of interest" description="Disordered" evidence="1">
    <location>
        <begin position="522"/>
        <end position="548"/>
    </location>
</feature>
<dbReference type="RefSeq" id="WP_096459103.1">
    <property type="nucleotide sequence ID" value="NZ_AP014936.1"/>
</dbReference>
<dbReference type="PROSITE" id="PS51257">
    <property type="entry name" value="PROKAR_LIPOPROTEIN"/>
    <property type="match status" value="1"/>
</dbReference>
<dbReference type="SUPFAM" id="SSF49503">
    <property type="entry name" value="Cupredoxins"/>
    <property type="match status" value="3"/>
</dbReference>
<evidence type="ECO:0000313" key="4">
    <source>
        <dbReference type="EMBL" id="BAU47383.1"/>
    </source>
</evidence>
<dbReference type="CDD" id="cd13844">
    <property type="entry name" value="CuRO_1_BOD_CotA_like"/>
    <property type="match status" value="1"/>
</dbReference>